<dbReference type="Gene3D" id="3.20.20.330">
    <property type="entry name" value="Homocysteine-binding-like domain"/>
    <property type="match status" value="1"/>
</dbReference>
<evidence type="ECO:0000259" key="5">
    <source>
        <dbReference type="PROSITE" id="PS50970"/>
    </source>
</evidence>
<comment type="cofactor">
    <cofactor evidence="3">
        <name>Zn(2+)</name>
        <dbReference type="ChEBI" id="CHEBI:29105"/>
    </cofactor>
    <text evidence="3">Binds 1 zinc ion per subunit.</text>
</comment>
<dbReference type="InterPro" id="IPR036589">
    <property type="entry name" value="HCY_dom_sf"/>
</dbReference>
<protein>
    <submittedName>
        <fullName evidence="6">Homocysteine S-methyltransferase</fullName>
    </submittedName>
</protein>
<organism evidence="6 7">
    <name type="scientific">Nitrospirillum amazonense</name>
    <dbReference type="NCBI Taxonomy" id="28077"/>
    <lineage>
        <taxon>Bacteria</taxon>
        <taxon>Pseudomonadati</taxon>
        <taxon>Pseudomonadota</taxon>
        <taxon>Alphaproteobacteria</taxon>
        <taxon>Rhodospirillales</taxon>
        <taxon>Azospirillaceae</taxon>
        <taxon>Nitrospirillum</taxon>
    </lineage>
</organism>
<evidence type="ECO:0000313" key="7">
    <source>
        <dbReference type="Proteomes" id="UP000315751"/>
    </source>
</evidence>
<keyword evidence="3 4" id="KW-0862">Zinc</keyword>
<dbReference type="PANTHER" id="PTHR11103">
    <property type="entry name" value="SLR1189 PROTEIN"/>
    <property type="match status" value="1"/>
</dbReference>
<evidence type="ECO:0000256" key="2">
    <source>
        <dbReference type="ARBA" id="ARBA00022679"/>
    </source>
</evidence>
<evidence type="ECO:0000313" key="6">
    <source>
        <dbReference type="EMBL" id="TWB43459.1"/>
    </source>
</evidence>
<dbReference type="GO" id="GO:0032259">
    <property type="term" value="P:methylation"/>
    <property type="evidence" value="ECO:0007669"/>
    <property type="project" value="UniProtKB-KW"/>
</dbReference>
<dbReference type="AlphaFoldDB" id="A0A560HCK5"/>
<dbReference type="OrthoDB" id="9803687at2"/>
<dbReference type="InterPro" id="IPR017226">
    <property type="entry name" value="BHMT-like"/>
</dbReference>
<dbReference type="PROSITE" id="PS50970">
    <property type="entry name" value="HCY"/>
    <property type="match status" value="1"/>
</dbReference>
<dbReference type="GO" id="GO:0008270">
    <property type="term" value="F:zinc ion binding"/>
    <property type="evidence" value="ECO:0007669"/>
    <property type="project" value="InterPro"/>
</dbReference>
<comment type="caution">
    <text evidence="6">The sequence shown here is derived from an EMBL/GenBank/DDBJ whole genome shotgun (WGS) entry which is preliminary data.</text>
</comment>
<dbReference type="GO" id="GO:0008168">
    <property type="term" value="F:methyltransferase activity"/>
    <property type="evidence" value="ECO:0007669"/>
    <property type="project" value="UniProtKB-UniRule"/>
</dbReference>
<keyword evidence="3 4" id="KW-0479">Metal-binding</keyword>
<sequence>MGRGTILLDGGMGRELQRMGAPFRQPEWSALALIEAPDYVRRAHDAFLEAGADIITSNSYALVPFHIGEERFATQGGALASLAGRLARQAADAKPGARVAGSLPPLFGSYRADLFDAARAADLLAPLVGGLAPHVDLWLAETQSAVAEVRAVRAALANALGKDAKPLWLSFTLEDEAADAATHPRLRGGETVAQATEAALALGAAALLFNCSQPEVMGPALAAARATAAGAPLPLGVYANAFPPQPKDATANNGLDELRADLTPASYLDWARRWVDAGAAIVGGCCGIGPDHIRALAAALP</sequence>
<dbReference type="SUPFAM" id="SSF82282">
    <property type="entry name" value="Homocysteine S-methyltransferase"/>
    <property type="match status" value="1"/>
</dbReference>
<proteinExistence type="predicted"/>
<dbReference type="RefSeq" id="WP_145731801.1">
    <property type="nucleotide sequence ID" value="NZ_VITR01000005.1"/>
</dbReference>
<feature type="binding site" evidence="4">
    <location>
        <position position="211"/>
    </location>
    <ligand>
        <name>Zn(2+)</name>
        <dbReference type="ChEBI" id="CHEBI:29105"/>
    </ligand>
</feature>
<dbReference type="GO" id="GO:0009086">
    <property type="term" value="P:methionine biosynthetic process"/>
    <property type="evidence" value="ECO:0007669"/>
    <property type="project" value="InterPro"/>
</dbReference>
<dbReference type="EMBL" id="VITR01000005">
    <property type="protein sequence ID" value="TWB43459.1"/>
    <property type="molecule type" value="Genomic_DNA"/>
</dbReference>
<reference evidence="6 7" key="1">
    <citation type="submission" date="2019-06" db="EMBL/GenBank/DDBJ databases">
        <title>Genomic Encyclopedia of Type Strains, Phase IV (KMG-V): Genome sequencing to study the core and pangenomes of soil and plant-associated prokaryotes.</title>
        <authorList>
            <person name="Whitman W."/>
        </authorList>
    </citation>
    <scope>NUCLEOTIDE SEQUENCE [LARGE SCALE GENOMIC DNA]</scope>
    <source>
        <strain evidence="6 7">BR 11622</strain>
    </source>
</reference>
<keyword evidence="2 4" id="KW-0808">Transferase</keyword>
<dbReference type="Pfam" id="PF02574">
    <property type="entry name" value="S-methyl_trans"/>
    <property type="match status" value="1"/>
</dbReference>
<evidence type="ECO:0000256" key="1">
    <source>
        <dbReference type="ARBA" id="ARBA00022603"/>
    </source>
</evidence>
<dbReference type="PANTHER" id="PTHR11103:SF18">
    <property type="entry name" value="SLR1189 PROTEIN"/>
    <property type="match status" value="1"/>
</dbReference>
<name>A0A560HCK5_9PROT</name>
<dbReference type="Proteomes" id="UP000315751">
    <property type="component" value="Unassembled WGS sequence"/>
</dbReference>
<dbReference type="InterPro" id="IPR003726">
    <property type="entry name" value="HCY_dom"/>
</dbReference>
<accession>A0A560HCK5</accession>
<feature type="binding site" evidence="3 4">
    <location>
        <position position="286"/>
    </location>
    <ligand>
        <name>Zn(2+)</name>
        <dbReference type="ChEBI" id="CHEBI:29105"/>
    </ligand>
</feature>
<gene>
    <name evidence="6" type="ORF">FBZ90_105272</name>
</gene>
<evidence type="ECO:0000256" key="4">
    <source>
        <dbReference type="PROSITE-ProRule" id="PRU00333"/>
    </source>
</evidence>
<keyword evidence="7" id="KW-1185">Reference proteome</keyword>
<feature type="binding site" evidence="3 4">
    <location>
        <position position="285"/>
    </location>
    <ligand>
        <name>Zn(2+)</name>
        <dbReference type="ChEBI" id="CHEBI:29105"/>
    </ligand>
</feature>
<feature type="domain" description="Hcy-binding" evidence="5">
    <location>
        <begin position="1"/>
        <end position="300"/>
    </location>
</feature>
<dbReference type="PIRSF" id="PIRSF037505">
    <property type="entry name" value="Betaine_HMT"/>
    <property type="match status" value="1"/>
</dbReference>
<keyword evidence="1 4" id="KW-0489">Methyltransferase</keyword>
<evidence type="ECO:0000256" key="3">
    <source>
        <dbReference type="PIRSR" id="PIRSR037505-2"/>
    </source>
</evidence>